<proteinExistence type="inferred from homology"/>
<evidence type="ECO:0000256" key="15">
    <source>
        <dbReference type="SAM" id="MobiDB-lite"/>
    </source>
</evidence>
<keyword evidence="13" id="KW-0131">Cell cycle</keyword>
<gene>
    <name evidence="18" type="primary">LOC136072116</name>
</gene>
<keyword evidence="11 14" id="KW-0175">Coiled coil</keyword>
<dbReference type="Proteomes" id="UP001652625">
    <property type="component" value="Chromosome 15"/>
</dbReference>
<evidence type="ECO:0000256" key="13">
    <source>
        <dbReference type="ARBA" id="ARBA00023306"/>
    </source>
</evidence>
<dbReference type="Gene3D" id="2.30.30.190">
    <property type="entry name" value="CAP Gly-rich-like domain"/>
    <property type="match status" value="1"/>
</dbReference>
<evidence type="ECO:0000256" key="6">
    <source>
        <dbReference type="ARBA" id="ARBA00022490"/>
    </source>
</evidence>
<dbReference type="PANTHER" id="PTHR18916">
    <property type="entry name" value="DYNACTIN 1-RELATED MICROTUBULE-BINDING"/>
    <property type="match status" value="1"/>
</dbReference>
<keyword evidence="8" id="KW-0493">Microtubule</keyword>
<evidence type="ECO:0000256" key="14">
    <source>
        <dbReference type="SAM" id="Coils"/>
    </source>
</evidence>
<accession>A0ABM4DPS0</accession>
<feature type="region of interest" description="Disordered" evidence="15">
    <location>
        <begin position="176"/>
        <end position="248"/>
    </location>
</feature>
<evidence type="ECO:0000313" key="17">
    <source>
        <dbReference type="Proteomes" id="UP001652625"/>
    </source>
</evidence>
<dbReference type="PANTHER" id="PTHR18916:SF6">
    <property type="entry name" value="DYNACTIN SUBUNIT 1"/>
    <property type="match status" value="1"/>
</dbReference>
<dbReference type="InterPro" id="IPR022157">
    <property type="entry name" value="Dynactin"/>
</dbReference>
<evidence type="ECO:0000259" key="16">
    <source>
        <dbReference type="PROSITE" id="PS50245"/>
    </source>
</evidence>
<evidence type="ECO:0000256" key="10">
    <source>
        <dbReference type="ARBA" id="ARBA00023017"/>
    </source>
</evidence>
<feature type="coiled-coil region" evidence="14">
    <location>
        <begin position="327"/>
        <end position="600"/>
    </location>
</feature>
<evidence type="ECO:0000256" key="3">
    <source>
        <dbReference type="ARBA" id="ARBA00004544"/>
    </source>
</evidence>
<evidence type="ECO:0000256" key="4">
    <source>
        <dbReference type="ARBA" id="ARBA00011010"/>
    </source>
</evidence>
<evidence type="ECO:0000256" key="5">
    <source>
        <dbReference type="ARBA" id="ARBA00016574"/>
    </source>
</evidence>
<evidence type="ECO:0000256" key="12">
    <source>
        <dbReference type="ARBA" id="ARBA00023212"/>
    </source>
</evidence>
<keyword evidence="10" id="KW-0243">Dynein</keyword>
<dbReference type="PROSITE" id="PS00845">
    <property type="entry name" value="CAP_GLY_1"/>
    <property type="match status" value="1"/>
</dbReference>
<evidence type="ECO:0000313" key="18">
    <source>
        <dbReference type="RefSeq" id="XP_065676574.1"/>
    </source>
</evidence>
<keyword evidence="7" id="KW-0132">Cell division</keyword>
<evidence type="ECO:0000256" key="7">
    <source>
        <dbReference type="ARBA" id="ARBA00022618"/>
    </source>
</evidence>
<evidence type="ECO:0000256" key="9">
    <source>
        <dbReference type="ARBA" id="ARBA00022776"/>
    </source>
</evidence>
<evidence type="ECO:0000256" key="2">
    <source>
        <dbReference type="ARBA" id="ARBA00004186"/>
    </source>
</evidence>
<dbReference type="Pfam" id="PF01302">
    <property type="entry name" value="CAP_GLY"/>
    <property type="match status" value="1"/>
</dbReference>
<evidence type="ECO:0000256" key="1">
    <source>
        <dbReference type="ARBA" id="ARBA00004114"/>
    </source>
</evidence>
<dbReference type="RefSeq" id="XP_065676574.1">
    <property type="nucleotide sequence ID" value="XM_065820502.1"/>
</dbReference>
<dbReference type="Pfam" id="PF12455">
    <property type="entry name" value="Dynactin"/>
    <property type="match status" value="1"/>
</dbReference>
<dbReference type="InterPro" id="IPR000938">
    <property type="entry name" value="CAP-Gly_domain"/>
</dbReference>
<keyword evidence="9" id="KW-0498">Mitosis</keyword>
<comment type="subcellular location">
    <subcellularLocation>
        <location evidence="3">Cytoplasm</location>
        <location evidence="3">Cell cortex</location>
    </subcellularLocation>
    <subcellularLocation>
        <location evidence="1">Cytoplasm</location>
        <location evidence="1">Cytoskeleton</location>
        <location evidence="1">Microtubule organizing center</location>
        <location evidence="1">Centrosome</location>
        <location evidence="1">Centriole</location>
    </subcellularLocation>
    <subcellularLocation>
        <location evidence="2">Cytoplasm</location>
        <location evidence="2">Cytoskeleton</location>
        <location evidence="2">Spindle</location>
    </subcellularLocation>
</comment>
<dbReference type="InterPro" id="IPR036859">
    <property type="entry name" value="CAP-Gly_dom_sf"/>
</dbReference>
<evidence type="ECO:0000256" key="8">
    <source>
        <dbReference type="ARBA" id="ARBA00022701"/>
    </source>
</evidence>
<evidence type="ECO:0000256" key="11">
    <source>
        <dbReference type="ARBA" id="ARBA00023054"/>
    </source>
</evidence>
<name>A0ABM4DPS0_HYDVU</name>
<feature type="coiled-coil region" evidence="14">
    <location>
        <begin position="1022"/>
        <end position="1099"/>
    </location>
</feature>
<protein>
    <recommendedName>
        <fullName evidence="5">Dynactin subunit 1</fullName>
    </recommendedName>
</protein>
<dbReference type="SUPFAM" id="SSF74924">
    <property type="entry name" value="Cap-Gly domain"/>
    <property type="match status" value="1"/>
</dbReference>
<reference evidence="18" key="1">
    <citation type="submission" date="2025-08" db="UniProtKB">
        <authorList>
            <consortium name="RefSeq"/>
        </authorList>
    </citation>
    <scope>IDENTIFICATION</scope>
</reference>
<keyword evidence="17" id="KW-1185">Reference proteome</keyword>
<comment type="similarity">
    <text evidence="4">Belongs to the dynactin 150 kDa subunit family.</text>
</comment>
<feature type="coiled-coil region" evidence="14">
    <location>
        <begin position="273"/>
        <end position="302"/>
    </location>
</feature>
<dbReference type="PROSITE" id="PS50245">
    <property type="entry name" value="CAP_GLY_2"/>
    <property type="match status" value="1"/>
</dbReference>
<organism evidence="17 18">
    <name type="scientific">Hydra vulgaris</name>
    <name type="common">Hydra</name>
    <name type="synonym">Hydra attenuata</name>
    <dbReference type="NCBI Taxonomy" id="6087"/>
    <lineage>
        <taxon>Eukaryota</taxon>
        <taxon>Metazoa</taxon>
        <taxon>Cnidaria</taxon>
        <taxon>Hydrozoa</taxon>
        <taxon>Hydroidolina</taxon>
        <taxon>Anthoathecata</taxon>
        <taxon>Aplanulata</taxon>
        <taxon>Hydridae</taxon>
        <taxon>Hydra</taxon>
    </lineage>
</organism>
<dbReference type="SMART" id="SM01052">
    <property type="entry name" value="CAP_GLY"/>
    <property type="match status" value="1"/>
</dbReference>
<feature type="domain" description="CAP-Gly" evidence="16">
    <location>
        <begin position="32"/>
        <end position="74"/>
    </location>
</feature>
<keyword evidence="6" id="KW-0963">Cytoplasm</keyword>
<feature type="compositionally biased region" description="Polar residues" evidence="15">
    <location>
        <begin position="200"/>
        <end position="248"/>
    </location>
</feature>
<keyword evidence="12" id="KW-0206">Cytoskeleton</keyword>
<sequence>MAETPVPGFNARVGMRVEVIGKDQVGTICYVGMTAFAAGKWVGVALDEPNGKNDGSVQGKKYFDCSPNHGIFVRQTQLAEINDQLQTTSSGTMLPSFGISSPRKIGMTPLKGQPTPQSGLVTPKISSSAETVSASFSIQNVLEASSEIPVTTPVAMPGATSEKIKSGLAKPKLGKISNLEELTPPKESNLSGKPKLIPGLNTQRPSNTQSESSIQVDPNIQSNNQRSSFLSKRGSNLVSQPTEIPETSNESLTVDLMQKSVEPTLQASRVPSEEFLELQKKLIEKEKANLDLEEKLNVLKQKRIADQNKIKEIDKIKMQNQQLLEYKAKWQESTRELQMQIKALRTEANDADNLKGQNELNELQEAVEMATLDKEMAEEKYESLLQEHEHLKERHEEVTLELEILKNEISEGGVGTVAANAELKQMEQQNIRLKEALIKLKDIAQNDKSELSNSQKENKSLNQKLSTIASERDTLQEKLRHMESQVDELKEQVDFALGAEEMVEKLTDKNLELEEKIEQYEETIKDLEALRELNTELEEGHIMTEQDLREELELADKKIDEFEKQLAAHVEQISDYQSTILKFRELVQNLQNCIKELQSNGSSSQQVDLDSTPVPDIDFKTKIKQCKRIIELELNKYHVKEANKQIQMVHAFLPDHFTKRGGDFDGICLLLLLERLRFKCELLSGQLHEKHDIQDIIEEGQVLNDSKGDQASHACLLAYNLAQFYVIVSQFMRALYCCDVGTFMRASAQYPELAVHEKMLDNYIELLSKDLLDDTVSIEVFEKTINQYMNIYKLHLGNALRDCTEFLADSLVRFNVGSECVSIDIQRLKGISKHCKEGSSFVNLIHFIELKNMELKQFCRKIRRRMVQDSSTTLSYPDQVVEELLTAQEEQGILVKYMQDLASVLSLKASQLFENEFLLPERLMEAAEDCVTLFFKSDDDPMDVLSKSFHKILSCLSGIALKLPEGDYDTEPEKKRTPPYLERAAIFKDELSSSMKLENIIEQKDQEILHIKRNLKIKSDDLSEANIRISLLEKRADNAAKEADIKVEQMAKKLEATEIACREKTKQSEKTMDALQSDIDALENERSEMRKKLEMLSKKTSIDMSRTSSLQMLSPAKAGSTIATLAKAGVAGASPSVQVVLKDSPVFLAQMEGQKKALEYLQTEYWSLKCEKMKNDLASLPKPYIPNIVWKDGKFVKNASDSSKKTSQSVLKECNGLYQNLRNLSAFPKVVDITKGFTKDGLYRPSPEEQLFQQKDLLFKFSKQKDELSKKVQEVITEELVGGVVHSYLRDFVSPQYSRLNQEKISPVHVATLRFPVTNNEVKAGVHNVTVTAQEFMRIHEVLIHS</sequence>
<dbReference type="GeneID" id="136072116"/>